<comment type="caution">
    <text evidence="3">The sequence shown here is derived from an EMBL/GenBank/DDBJ whole genome shotgun (WGS) entry which is preliminary data.</text>
</comment>
<sequence length="717" mass="78728">MWPDSVLSRAAVRAAVLGLDAVVPLAIVWLAAAYACRPAPPAVVATVALSPDDAADLLLRHRTLFTALTAWAALELAWSIVARVGTAILDKRRSSCNSSRPGKSRISSEERWRLWKSMVESSTDPAQWLKTAFLPKPHRHAPRGADDPAFAKLKLETVGRTNIEEFIAHYLFESRLRDLKPRSLARSELDAMILLLEARMTLWRAEQKPSSSTVSQSASSGAPVAPFRFLRGRSPHRLFNLADEPLRAGHHPLVFYAAMAGISQIAYLALYLAGFRYYAGSGTWPFPLRFMRASTKSLEAALDPAEATRMGDPRLAARVGYWYKPASQQAQEDDAKPLVICHGISGTFAITPFLLYLSRLSGRAVFLPELPHVSMRLSPPSSILTRLEYVAAVRRMLWAHGFGLTCLERTDEDDYASETDSVPDEDDRAEGQSRDDDDGDSWRRAKAIVVAHSFGTEAAAWLLRDAADIIAGTVLLDPMSLFLHAADLPRNFFRTRCRTASELFFRYFALERGISHYLSRHLRWTDSLLFAAAGGAEGPAPAPLPERVVRAIVPRCAQDPLEPPFDVPNYAPFVTPCPAGPLPTVVFLSERDCIVPVEKVRTYLESVGFSTGQPVKSSHVVEDEDEDTKPSPDGGALAELEVMPAAAAAATSDDPKASLHVGGTFSKDAALAPSPSLYIMPRFEHGAILSRPAWCRRVKDAIDRVEFAAAAWDDQDP</sequence>
<feature type="region of interest" description="Disordered" evidence="1">
    <location>
        <begin position="610"/>
        <end position="635"/>
    </location>
</feature>
<evidence type="ECO:0000313" key="3">
    <source>
        <dbReference type="EMBL" id="KAG0662962.1"/>
    </source>
</evidence>
<feature type="compositionally biased region" description="Acidic residues" evidence="1">
    <location>
        <begin position="414"/>
        <end position="428"/>
    </location>
</feature>
<gene>
    <name evidence="3" type="ORF">C6P46_003050</name>
</gene>
<protein>
    <recommendedName>
        <fullName evidence="5">AB hydrolase-1 domain-containing protein</fullName>
    </recommendedName>
</protein>
<dbReference type="SUPFAM" id="SSF53474">
    <property type="entry name" value="alpha/beta-Hydrolases"/>
    <property type="match status" value="1"/>
</dbReference>
<dbReference type="InterPro" id="IPR029058">
    <property type="entry name" value="AB_hydrolase_fold"/>
</dbReference>
<feature type="region of interest" description="Disordered" evidence="1">
    <location>
        <begin position="414"/>
        <end position="440"/>
    </location>
</feature>
<dbReference type="Gene3D" id="3.40.50.1820">
    <property type="entry name" value="alpha/beta hydrolase"/>
    <property type="match status" value="1"/>
</dbReference>
<keyword evidence="4" id="KW-1185">Reference proteome</keyword>
<evidence type="ECO:0000256" key="1">
    <source>
        <dbReference type="SAM" id="MobiDB-lite"/>
    </source>
</evidence>
<feature type="transmembrane region" description="Helical" evidence="2">
    <location>
        <begin position="253"/>
        <end position="279"/>
    </location>
</feature>
<feature type="transmembrane region" description="Helical" evidence="2">
    <location>
        <begin position="12"/>
        <end position="35"/>
    </location>
</feature>
<dbReference type="OrthoDB" id="6431331at2759"/>
<accession>A0A9P6W5V3</accession>
<reference evidence="3 4" key="1">
    <citation type="submission" date="2020-11" db="EMBL/GenBank/DDBJ databases">
        <title>Kefir isolates.</title>
        <authorList>
            <person name="Marcisauskas S."/>
            <person name="Kim Y."/>
            <person name="Blasche S."/>
        </authorList>
    </citation>
    <scope>NUCLEOTIDE SEQUENCE [LARGE SCALE GENOMIC DNA]</scope>
    <source>
        <strain evidence="3 4">KR</strain>
    </source>
</reference>
<dbReference type="EMBL" id="PUHQ01000023">
    <property type="protein sequence ID" value="KAG0662962.1"/>
    <property type="molecule type" value="Genomic_DNA"/>
</dbReference>
<dbReference type="Proteomes" id="UP000777482">
    <property type="component" value="Unassembled WGS sequence"/>
</dbReference>
<dbReference type="PANTHER" id="PTHR37471">
    <property type="entry name" value="UNNAMED PRODUCT"/>
    <property type="match status" value="1"/>
</dbReference>
<keyword evidence="2" id="KW-1133">Transmembrane helix</keyword>
<evidence type="ECO:0000256" key="2">
    <source>
        <dbReference type="SAM" id="Phobius"/>
    </source>
</evidence>
<dbReference type="AlphaFoldDB" id="A0A9P6W5V3"/>
<keyword evidence="2" id="KW-0472">Membrane</keyword>
<dbReference type="PANTHER" id="PTHR37471:SF1">
    <property type="entry name" value="AB HYDROLASE-1 DOMAIN-CONTAINING PROTEIN"/>
    <property type="match status" value="1"/>
</dbReference>
<evidence type="ECO:0008006" key="5">
    <source>
        <dbReference type="Google" id="ProtNLM"/>
    </source>
</evidence>
<proteinExistence type="predicted"/>
<organism evidence="3 4">
    <name type="scientific">Rhodotorula mucilaginosa</name>
    <name type="common">Yeast</name>
    <name type="synonym">Rhodotorula rubra</name>
    <dbReference type="NCBI Taxonomy" id="5537"/>
    <lineage>
        <taxon>Eukaryota</taxon>
        <taxon>Fungi</taxon>
        <taxon>Dikarya</taxon>
        <taxon>Basidiomycota</taxon>
        <taxon>Pucciniomycotina</taxon>
        <taxon>Microbotryomycetes</taxon>
        <taxon>Sporidiobolales</taxon>
        <taxon>Sporidiobolaceae</taxon>
        <taxon>Rhodotorula</taxon>
    </lineage>
</organism>
<name>A0A9P6W5V3_RHOMI</name>
<evidence type="ECO:0000313" key="4">
    <source>
        <dbReference type="Proteomes" id="UP000777482"/>
    </source>
</evidence>
<keyword evidence="2" id="KW-0812">Transmembrane</keyword>